<name>A0A564TKY0_STRCV</name>
<sequence length="379" mass="43910">MLKRKNDRQPPQRLEEERYPNDYWLDEEDGGDDIPDPAVSSKPVSGRLHSEPMVTGYEALERQRGVRRPNRKLTRREKKALKRAQKYEAKLHKEHEKADKKNAKKEAKLAAKAEKQAMREAKKSAKKKKSSSATAPPRQQLEGKKVSGGKGGTTEKKVANTAKDKRITAQQSIPYHEMGRDGICRVQDKFYSKTIRFYDINYQLAQNEDKNAIFENWCDFLNYFDSTIHFQLSFINQHSNMAEYEKVIHINPQEDEFDDLRMEFAQMLNNQLAKGNNGLMRTKYITFGIEAENIREARPKLERIESDIMNNFKILGVTAYPLNGTERLQIMYETFNQDSKVPFHFSYDEVIRTGLGTKDYIAPTSFVFKNGKDFQMGGQ</sequence>
<proteinExistence type="predicted"/>
<reference evidence="2 3" key="1">
    <citation type="submission" date="2019-07" db="EMBL/GenBank/DDBJ databases">
        <authorList>
            <person name="Hibberd C M."/>
            <person name="Gehrig L. J."/>
            <person name="Chang H.-W."/>
            <person name="Venkatesh S."/>
        </authorList>
    </citation>
    <scope>NUCLEOTIDE SEQUENCE [LARGE SCALE GENOMIC DNA]</scope>
    <source>
        <strain evidence="2">Streptococcus_constellatus_SS_Bg39</strain>
    </source>
</reference>
<evidence type="ECO:0000256" key="1">
    <source>
        <dbReference type="SAM" id="MobiDB-lite"/>
    </source>
</evidence>
<feature type="compositionally biased region" description="Acidic residues" evidence="1">
    <location>
        <begin position="24"/>
        <end position="35"/>
    </location>
</feature>
<dbReference type="AlphaFoldDB" id="A0A564TKY0"/>
<protein>
    <recommendedName>
        <fullName evidence="4">Conjugal transfer protein TraE</fullName>
    </recommendedName>
</protein>
<evidence type="ECO:0000313" key="2">
    <source>
        <dbReference type="EMBL" id="VUX07874.1"/>
    </source>
</evidence>
<evidence type="ECO:0008006" key="4">
    <source>
        <dbReference type="Google" id="ProtNLM"/>
    </source>
</evidence>
<feature type="compositionally biased region" description="Basic and acidic residues" evidence="1">
    <location>
        <begin position="7"/>
        <end position="20"/>
    </location>
</feature>
<feature type="compositionally biased region" description="Basic and acidic residues" evidence="1">
    <location>
        <begin position="153"/>
        <end position="165"/>
    </location>
</feature>
<feature type="compositionally biased region" description="Basic residues" evidence="1">
    <location>
        <begin position="65"/>
        <end position="84"/>
    </location>
</feature>
<feature type="compositionally biased region" description="Basic and acidic residues" evidence="1">
    <location>
        <begin position="85"/>
        <end position="123"/>
    </location>
</feature>
<accession>A0A564TKY0</accession>
<evidence type="ECO:0000313" key="3">
    <source>
        <dbReference type="Proteomes" id="UP000385544"/>
    </source>
</evidence>
<dbReference type="Proteomes" id="UP000385544">
    <property type="component" value="Unassembled WGS sequence"/>
</dbReference>
<organism evidence="2 3">
    <name type="scientific">Streptococcus constellatus</name>
    <dbReference type="NCBI Taxonomy" id="76860"/>
    <lineage>
        <taxon>Bacteria</taxon>
        <taxon>Bacillati</taxon>
        <taxon>Bacillota</taxon>
        <taxon>Bacilli</taxon>
        <taxon>Lactobacillales</taxon>
        <taxon>Streptococcaceae</taxon>
        <taxon>Streptococcus</taxon>
        <taxon>Streptococcus anginosus group</taxon>
    </lineage>
</organism>
<feature type="region of interest" description="Disordered" evidence="1">
    <location>
        <begin position="1"/>
        <end position="165"/>
    </location>
</feature>
<gene>
    <name evidence="2" type="ORF">SCSS39_01702</name>
</gene>
<dbReference type="EMBL" id="CABHMZ010000026">
    <property type="protein sequence ID" value="VUX07874.1"/>
    <property type="molecule type" value="Genomic_DNA"/>
</dbReference>